<reference evidence="2" key="1">
    <citation type="submission" date="2020-01" db="EMBL/GenBank/DDBJ databases">
        <authorList>
            <consortium name="DOE Joint Genome Institute"/>
            <person name="Haridas S."/>
            <person name="Albert R."/>
            <person name="Binder M."/>
            <person name="Bloem J."/>
            <person name="Labutti K."/>
            <person name="Salamov A."/>
            <person name="Andreopoulos B."/>
            <person name="Baker S.E."/>
            <person name="Barry K."/>
            <person name="Bills G."/>
            <person name="Bluhm B.H."/>
            <person name="Cannon C."/>
            <person name="Castanera R."/>
            <person name="Culley D.E."/>
            <person name="Daum C."/>
            <person name="Ezra D."/>
            <person name="Gonzalez J.B."/>
            <person name="Henrissat B."/>
            <person name="Kuo A."/>
            <person name="Liang C."/>
            <person name="Lipzen A."/>
            <person name="Lutzoni F."/>
            <person name="Magnuson J."/>
            <person name="Mondo S."/>
            <person name="Nolan M."/>
            <person name="Ohm R."/>
            <person name="Pangilinan J."/>
            <person name="Park H.-J."/>
            <person name="Ramirez L."/>
            <person name="Alfaro M."/>
            <person name="Sun H."/>
            <person name="Tritt A."/>
            <person name="Yoshinaga Y."/>
            <person name="Zwiers L.-H."/>
            <person name="Turgeon B.G."/>
            <person name="Goodwin S.B."/>
            <person name="Spatafora J.W."/>
            <person name="Crous P.W."/>
            <person name="Grigoriev I.V."/>
        </authorList>
    </citation>
    <scope>NUCLEOTIDE SEQUENCE</scope>
    <source>
        <strain evidence="2">CBS 342.82</strain>
    </source>
</reference>
<proteinExistence type="predicted"/>
<evidence type="ECO:0000313" key="1">
    <source>
        <dbReference type="Proteomes" id="UP000504637"/>
    </source>
</evidence>
<dbReference type="Proteomes" id="UP000504637">
    <property type="component" value="Unplaced"/>
</dbReference>
<gene>
    <name evidence="2" type="ORF">K489DRAFT_166076</name>
</gene>
<keyword evidence="1" id="KW-1185">Reference proteome</keyword>
<reference evidence="2" key="3">
    <citation type="submission" date="2025-08" db="UniProtKB">
        <authorList>
            <consortium name="RefSeq"/>
        </authorList>
    </citation>
    <scope>IDENTIFICATION</scope>
    <source>
        <strain evidence="2">CBS 342.82</strain>
    </source>
</reference>
<organism evidence="2">
    <name type="scientific">Dissoconium aciculare CBS 342.82</name>
    <dbReference type="NCBI Taxonomy" id="1314786"/>
    <lineage>
        <taxon>Eukaryota</taxon>
        <taxon>Fungi</taxon>
        <taxon>Dikarya</taxon>
        <taxon>Ascomycota</taxon>
        <taxon>Pezizomycotina</taxon>
        <taxon>Dothideomycetes</taxon>
        <taxon>Dothideomycetidae</taxon>
        <taxon>Mycosphaerellales</taxon>
        <taxon>Dissoconiaceae</taxon>
        <taxon>Dissoconium</taxon>
    </lineage>
</organism>
<dbReference type="AlphaFoldDB" id="A0A6J3MCH4"/>
<reference evidence="2" key="2">
    <citation type="submission" date="2020-04" db="EMBL/GenBank/DDBJ databases">
        <authorList>
            <consortium name="NCBI Genome Project"/>
        </authorList>
    </citation>
    <scope>NUCLEOTIDE SEQUENCE</scope>
    <source>
        <strain evidence="2">CBS 342.82</strain>
    </source>
</reference>
<accession>A0A6J3MCH4</accession>
<sequence length="170" mass="19283">MPRSSNHRLACRNAGAFPPIACRCSSSSCTPAHANDLGSRKSKRHEKLKKLLLFNALRLRLAASGSVCMQRESQPKGIARRERSLQMHARHVSQLEMITGEKHAVVCTTMQDYLAWKWIQCIVESVKMLARRPASRLFVIRVKRLDISTGLNFPSLSEIRVLNDWEAMVE</sequence>
<evidence type="ECO:0000313" key="2">
    <source>
        <dbReference type="RefSeq" id="XP_033462757.1"/>
    </source>
</evidence>
<name>A0A6J3MCH4_9PEZI</name>
<dbReference type="GeneID" id="54357136"/>
<dbReference type="RefSeq" id="XP_033462757.1">
    <property type="nucleotide sequence ID" value="XM_033599337.1"/>
</dbReference>
<protein>
    <submittedName>
        <fullName evidence="2">Uncharacterized protein</fullName>
    </submittedName>
</protein>